<name>A0AAE1L932_9NEOP</name>
<organism evidence="7 8">
    <name type="scientific">Frankliniella fusca</name>
    <dbReference type="NCBI Taxonomy" id="407009"/>
    <lineage>
        <taxon>Eukaryota</taxon>
        <taxon>Metazoa</taxon>
        <taxon>Ecdysozoa</taxon>
        <taxon>Arthropoda</taxon>
        <taxon>Hexapoda</taxon>
        <taxon>Insecta</taxon>
        <taxon>Pterygota</taxon>
        <taxon>Neoptera</taxon>
        <taxon>Paraneoptera</taxon>
        <taxon>Thysanoptera</taxon>
        <taxon>Terebrantia</taxon>
        <taxon>Thripoidea</taxon>
        <taxon>Thripidae</taxon>
        <taxon>Frankliniella</taxon>
    </lineage>
</organism>
<protein>
    <recommendedName>
        <fullName evidence="6">Tetraspanin</fullName>
    </recommendedName>
</protein>
<dbReference type="InterPro" id="IPR008952">
    <property type="entry name" value="Tetraspanin_EC2_sf"/>
</dbReference>
<dbReference type="PRINTS" id="PR00259">
    <property type="entry name" value="TMFOUR"/>
</dbReference>
<accession>A0AAE1L932</accession>
<sequence length="237" mass="25211">MTFLVSRLACGNNTLKGVLFVFNFLFVVLGLVASSLGAAMMTTEALYVHGVREALWSFVGVGFSATFVSVLGGLGALLESPCLLVTYTVFMSLITFGQLLVGCALIATSSLAHAAVAAIFYRARAGDELLGYIAARTQMLFECCGSQGPEFWSEGEAQGEGPLLPASCCHGGLVRRCDATSAYTEGCTPHVEAFVHKYGITIGSIGLAISLTQSLGIWISISLTYRLRDLARRMKNL</sequence>
<feature type="transmembrane region" description="Helical" evidence="6">
    <location>
        <begin position="99"/>
        <end position="121"/>
    </location>
</feature>
<proteinExistence type="inferred from homology"/>
<feature type="transmembrane region" description="Helical" evidence="6">
    <location>
        <begin position="198"/>
        <end position="225"/>
    </location>
</feature>
<keyword evidence="3 6" id="KW-0812">Transmembrane</keyword>
<comment type="subcellular location">
    <subcellularLocation>
        <location evidence="1 6">Membrane</location>
        <topology evidence="1 6">Multi-pass membrane protein</topology>
    </subcellularLocation>
</comment>
<feature type="transmembrane region" description="Helical" evidence="6">
    <location>
        <begin position="54"/>
        <end position="78"/>
    </location>
</feature>
<keyword evidence="5 6" id="KW-0472">Membrane</keyword>
<evidence type="ECO:0000256" key="1">
    <source>
        <dbReference type="ARBA" id="ARBA00004141"/>
    </source>
</evidence>
<evidence type="ECO:0000256" key="2">
    <source>
        <dbReference type="ARBA" id="ARBA00006840"/>
    </source>
</evidence>
<dbReference type="Gene3D" id="1.10.1450.10">
    <property type="entry name" value="Tetraspanin"/>
    <property type="match status" value="1"/>
</dbReference>
<evidence type="ECO:0000256" key="6">
    <source>
        <dbReference type="RuleBase" id="RU361218"/>
    </source>
</evidence>
<keyword evidence="4 6" id="KW-1133">Transmembrane helix</keyword>
<feature type="transmembrane region" description="Helical" evidence="6">
    <location>
        <begin position="20"/>
        <end position="42"/>
    </location>
</feature>
<dbReference type="PANTHER" id="PTHR19282">
    <property type="entry name" value="TETRASPANIN"/>
    <property type="match status" value="1"/>
</dbReference>
<dbReference type="InterPro" id="IPR018499">
    <property type="entry name" value="Tetraspanin/Peripherin"/>
</dbReference>
<dbReference type="PANTHER" id="PTHR19282:SF544">
    <property type="entry name" value="TETRASPANIN"/>
    <property type="match status" value="1"/>
</dbReference>
<reference evidence="7" key="1">
    <citation type="submission" date="2021-07" db="EMBL/GenBank/DDBJ databases">
        <authorList>
            <person name="Catto M.A."/>
            <person name="Jacobson A."/>
            <person name="Kennedy G."/>
            <person name="Labadie P."/>
            <person name="Hunt B.G."/>
            <person name="Srinivasan R."/>
        </authorList>
    </citation>
    <scope>NUCLEOTIDE SEQUENCE</scope>
    <source>
        <strain evidence="7">PL_HMW_Pooled</strain>
        <tissue evidence="7">Head</tissue>
    </source>
</reference>
<dbReference type="PIRSF" id="PIRSF002419">
    <property type="entry name" value="Tetraspanin"/>
    <property type="match status" value="1"/>
</dbReference>
<dbReference type="SUPFAM" id="SSF48652">
    <property type="entry name" value="Tetraspanin"/>
    <property type="match status" value="1"/>
</dbReference>
<evidence type="ECO:0000313" key="7">
    <source>
        <dbReference type="EMBL" id="KAK3911286.1"/>
    </source>
</evidence>
<dbReference type="EMBL" id="JAHWGI010000256">
    <property type="protein sequence ID" value="KAK3911286.1"/>
    <property type="molecule type" value="Genomic_DNA"/>
</dbReference>
<dbReference type="CDD" id="cd03127">
    <property type="entry name" value="tetraspanin_LEL"/>
    <property type="match status" value="1"/>
</dbReference>
<evidence type="ECO:0000313" key="8">
    <source>
        <dbReference type="Proteomes" id="UP001219518"/>
    </source>
</evidence>
<evidence type="ECO:0000256" key="5">
    <source>
        <dbReference type="ARBA" id="ARBA00023136"/>
    </source>
</evidence>
<reference evidence="7" key="2">
    <citation type="journal article" date="2023" name="BMC Genomics">
        <title>Pest status, molecular evolution, and epigenetic factors derived from the genome assembly of Frankliniella fusca, a thysanopteran phytovirus vector.</title>
        <authorList>
            <person name="Catto M.A."/>
            <person name="Labadie P.E."/>
            <person name="Jacobson A.L."/>
            <person name="Kennedy G.G."/>
            <person name="Srinivasan R."/>
            <person name="Hunt B.G."/>
        </authorList>
    </citation>
    <scope>NUCLEOTIDE SEQUENCE</scope>
    <source>
        <strain evidence="7">PL_HMW_Pooled</strain>
    </source>
</reference>
<gene>
    <name evidence="7" type="ORF">KUF71_021067</name>
</gene>
<evidence type="ECO:0000256" key="4">
    <source>
        <dbReference type="ARBA" id="ARBA00022989"/>
    </source>
</evidence>
<comment type="similarity">
    <text evidence="2 6">Belongs to the tetraspanin (TM4SF) family.</text>
</comment>
<dbReference type="Proteomes" id="UP001219518">
    <property type="component" value="Unassembled WGS sequence"/>
</dbReference>
<dbReference type="GO" id="GO:0005886">
    <property type="term" value="C:plasma membrane"/>
    <property type="evidence" value="ECO:0007669"/>
    <property type="project" value="TreeGrafter"/>
</dbReference>
<keyword evidence="8" id="KW-1185">Reference proteome</keyword>
<dbReference type="Pfam" id="PF00335">
    <property type="entry name" value="Tetraspanin"/>
    <property type="match status" value="1"/>
</dbReference>
<comment type="caution">
    <text evidence="7">The sequence shown here is derived from an EMBL/GenBank/DDBJ whole genome shotgun (WGS) entry which is preliminary data.</text>
</comment>
<dbReference type="AlphaFoldDB" id="A0AAE1L932"/>
<dbReference type="InterPro" id="IPR000301">
    <property type="entry name" value="Tetraspanin_animals"/>
</dbReference>
<evidence type="ECO:0000256" key="3">
    <source>
        <dbReference type="ARBA" id="ARBA00022692"/>
    </source>
</evidence>